<accession>A0A3N0HYL9</accession>
<proteinExistence type="predicted"/>
<dbReference type="EMBL" id="RJQC01000003">
    <property type="protein sequence ID" value="RNM29863.1"/>
    <property type="molecule type" value="Genomic_DNA"/>
</dbReference>
<evidence type="ECO:0000313" key="1">
    <source>
        <dbReference type="EMBL" id="RNM29863.1"/>
    </source>
</evidence>
<comment type="caution">
    <text evidence="1">The sequence shown here is derived from an EMBL/GenBank/DDBJ whole genome shotgun (WGS) entry which is preliminary data.</text>
</comment>
<reference evidence="1 2" key="1">
    <citation type="submission" date="2018-11" db="EMBL/GenBank/DDBJ databases">
        <title>Clostridium sp. nov., a member of the family Erysipelotrichaceae isolated from pig faeces.</title>
        <authorList>
            <person name="Chang Y.-H."/>
        </authorList>
    </citation>
    <scope>NUCLEOTIDE SEQUENCE [LARGE SCALE GENOMIC DNA]</scope>
    <source>
        <strain evidence="1 2">YH-panp20</strain>
    </source>
</reference>
<sequence>MGAVEISGLNELIYKINDCKNLTKIKEVVRANGADMNDKMKGIAKKGVAFKKGYSKGGLGGSINTTISEGGMKATVGPTKEYAPYVEHGTRFMEAEPFCKPAFNEQKEQFISDMKKVVGD</sequence>
<dbReference type="AlphaFoldDB" id="A0A3N0HYL9"/>
<dbReference type="OrthoDB" id="886754at2"/>
<evidence type="ECO:0000313" key="2">
    <source>
        <dbReference type="Proteomes" id="UP000276568"/>
    </source>
</evidence>
<keyword evidence="2" id="KW-1185">Reference proteome</keyword>
<dbReference type="RefSeq" id="WP_128520927.1">
    <property type="nucleotide sequence ID" value="NZ_RJQC01000003.1"/>
</dbReference>
<dbReference type="InterPro" id="IPR010064">
    <property type="entry name" value="HK97-gp10_tail"/>
</dbReference>
<protein>
    <recommendedName>
        <fullName evidence="3">HK97 gp10 family phage protein</fullName>
    </recommendedName>
</protein>
<dbReference type="Proteomes" id="UP000276568">
    <property type="component" value="Unassembled WGS sequence"/>
</dbReference>
<evidence type="ECO:0008006" key="3">
    <source>
        <dbReference type="Google" id="ProtNLM"/>
    </source>
</evidence>
<organism evidence="1 2">
    <name type="scientific">Absicoccus porci</name>
    <dbReference type="NCBI Taxonomy" id="2486576"/>
    <lineage>
        <taxon>Bacteria</taxon>
        <taxon>Bacillati</taxon>
        <taxon>Bacillota</taxon>
        <taxon>Erysipelotrichia</taxon>
        <taxon>Erysipelotrichales</taxon>
        <taxon>Erysipelotrichaceae</taxon>
        <taxon>Absicoccus</taxon>
    </lineage>
</organism>
<gene>
    <name evidence="1" type="ORF">EDX97_09580</name>
</gene>
<name>A0A3N0HYL9_9FIRM</name>
<dbReference type="NCBIfam" id="TIGR01725">
    <property type="entry name" value="phge_HK97_gp10"/>
    <property type="match status" value="1"/>
</dbReference>